<dbReference type="Pfam" id="PF20001">
    <property type="entry name" value="DUF6428"/>
    <property type="match status" value="1"/>
</dbReference>
<sequence>MKLSEIKNYLNNAESVNFELENGAKVPEHFHVTEVGVITKHFIDCGGVIRNEKVANFQLWDANDFDHRLKPQKLLNIIALSEKALGMEDLEIEVEYQAETIGKYDLGFNGTDFVLKNKQTACLAQDSCSIPADKLKVNISQVAASTNACCTPGGGCC</sequence>
<dbReference type="InterPro" id="IPR045534">
    <property type="entry name" value="DUF6428"/>
</dbReference>
<accession>A0ABN8EX86</accession>
<keyword evidence="2" id="KW-1185">Reference proteome</keyword>
<dbReference type="RefSeq" id="WP_238806119.1">
    <property type="nucleotide sequence ID" value="NZ_CAKLPY010000001.1"/>
</dbReference>
<evidence type="ECO:0000313" key="1">
    <source>
        <dbReference type="EMBL" id="CAH0995572.1"/>
    </source>
</evidence>
<dbReference type="EMBL" id="CAKLPY010000001">
    <property type="protein sequence ID" value="CAH0995572.1"/>
    <property type="molecule type" value="Genomic_DNA"/>
</dbReference>
<reference evidence="1" key="1">
    <citation type="submission" date="2021-12" db="EMBL/GenBank/DDBJ databases">
        <authorList>
            <person name="Rodrigo-Torres L."/>
            <person name="Arahal R. D."/>
            <person name="Lucena T."/>
        </authorList>
    </citation>
    <scope>NUCLEOTIDE SEQUENCE</scope>
    <source>
        <strain evidence="1">CECT 8858</strain>
    </source>
</reference>
<gene>
    <name evidence="1" type="ORF">EMA8858_01695</name>
</gene>
<organism evidence="1 2">
    <name type="scientific">Emticicia aquatica</name>
    <dbReference type="NCBI Taxonomy" id="1681835"/>
    <lineage>
        <taxon>Bacteria</taxon>
        <taxon>Pseudomonadati</taxon>
        <taxon>Bacteroidota</taxon>
        <taxon>Cytophagia</taxon>
        <taxon>Cytophagales</taxon>
        <taxon>Leadbetterellaceae</taxon>
        <taxon>Emticicia</taxon>
    </lineage>
</organism>
<dbReference type="Proteomes" id="UP000837932">
    <property type="component" value="Unassembled WGS sequence"/>
</dbReference>
<protein>
    <submittedName>
        <fullName evidence="1">Uncharacterized protein</fullName>
    </submittedName>
</protein>
<name>A0ABN8EX86_9BACT</name>
<evidence type="ECO:0000313" key="2">
    <source>
        <dbReference type="Proteomes" id="UP000837932"/>
    </source>
</evidence>
<comment type="caution">
    <text evidence="1">The sequence shown here is derived from an EMBL/GenBank/DDBJ whole genome shotgun (WGS) entry which is preliminary data.</text>
</comment>
<proteinExistence type="predicted"/>